<sequence length="210" mass="22595">MDERDRVDGSGVGDDAEQSVLRLARRRRRGRRAGLAFVPAVLLAWFVVSGWDDGAPDASAVVLVVLLGGGVALGWWWLERSAGQSVADLHRGRADSGRFTGEELDDARAEVALRTCSPPPPGGRARVEGLADRWAREGRSLLWVAPFYAVVAAGLVLAHRADPDRGVPWYFAAVWVVLAGVGGVRGLRRRRAARRWLASHGAAPGVAGHR</sequence>
<dbReference type="STRING" id="1960309.SAMN03159343_2512"/>
<reference evidence="3" key="1">
    <citation type="submission" date="2016-10" db="EMBL/GenBank/DDBJ databases">
        <authorList>
            <person name="Varghese N."/>
            <person name="Submissions S."/>
        </authorList>
    </citation>
    <scope>NUCLEOTIDE SEQUENCE [LARGE SCALE GENOMIC DNA]</scope>
    <source>
        <strain evidence="3">DSM 45722</strain>
    </source>
</reference>
<evidence type="ECO:0000313" key="2">
    <source>
        <dbReference type="EMBL" id="SCX50907.1"/>
    </source>
</evidence>
<feature type="transmembrane region" description="Helical" evidence="1">
    <location>
        <begin position="33"/>
        <end position="52"/>
    </location>
</feature>
<keyword evidence="1" id="KW-0472">Membrane</keyword>
<evidence type="ECO:0000256" key="1">
    <source>
        <dbReference type="SAM" id="Phobius"/>
    </source>
</evidence>
<organism evidence="2 3">
    <name type="scientific">Klenkia marina</name>
    <dbReference type="NCBI Taxonomy" id="1960309"/>
    <lineage>
        <taxon>Bacteria</taxon>
        <taxon>Bacillati</taxon>
        <taxon>Actinomycetota</taxon>
        <taxon>Actinomycetes</taxon>
        <taxon>Geodermatophilales</taxon>
        <taxon>Geodermatophilaceae</taxon>
        <taxon>Klenkia</taxon>
    </lineage>
</organism>
<evidence type="ECO:0000313" key="3">
    <source>
        <dbReference type="Proteomes" id="UP000198981"/>
    </source>
</evidence>
<accession>A0A1G4YBL8</accession>
<feature type="transmembrane region" description="Helical" evidence="1">
    <location>
        <begin position="141"/>
        <end position="161"/>
    </location>
</feature>
<dbReference type="RefSeq" id="WP_092804531.1">
    <property type="nucleotide sequence ID" value="NZ_FMUH01000003.1"/>
</dbReference>
<feature type="transmembrane region" description="Helical" evidence="1">
    <location>
        <begin position="167"/>
        <end position="187"/>
    </location>
</feature>
<dbReference type="AlphaFoldDB" id="A0A1G4YBL8"/>
<dbReference type="Proteomes" id="UP000198981">
    <property type="component" value="Unassembled WGS sequence"/>
</dbReference>
<name>A0A1G4YBL8_9ACTN</name>
<feature type="transmembrane region" description="Helical" evidence="1">
    <location>
        <begin position="58"/>
        <end position="78"/>
    </location>
</feature>
<gene>
    <name evidence="2" type="ORF">SAMN03159343_2512</name>
</gene>
<protein>
    <submittedName>
        <fullName evidence="2">Uncharacterized protein</fullName>
    </submittedName>
</protein>
<keyword evidence="3" id="KW-1185">Reference proteome</keyword>
<dbReference type="OrthoDB" id="9977820at2"/>
<dbReference type="EMBL" id="FMUH01000003">
    <property type="protein sequence ID" value="SCX50907.1"/>
    <property type="molecule type" value="Genomic_DNA"/>
</dbReference>
<keyword evidence="1" id="KW-1133">Transmembrane helix</keyword>
<keyword evidence="1" id="KW-0812">Transmembrane</keyword>
<proteinExistence type="predicted"/>